<comment type="subcellular location">
    <subcellularLocation>
        <location evidence="1">Cytoplasm</location>
    </subcellularLocation>
</comment>
<dbReference type="InterPro" id="IPR000682">
    <property type="entry name" value="PCMT"/>
</dbReference>
<dbReference type="GO" id="GO:0005737">
    <property type="term" value="C:cytoplasm"/>
    <property type="evidence" value="ECO:0007669"/>
    <property type="project" value="UniProtKB-SubCell"/>
</dbReference>
<keyword evidence="6" id="KW-0808">Transferase</keyword>
<sequence>MAKISCGTSTLLITLILFGGCSVGRTDRTSASPHQAEQTSNWAVQRREMVESQLRARDIFSPTVLTAMARVPRHLFVPLKERALSYNDHPLPIGYQQTISQPYIVAYMTQLLNLPEEAKVLEIGTGSGYQAAVLAEVANEVYTIEILPELAERASGTFAQLGIEGLQVKVGDGYLGWPEQAPFDGIIVTAAPDHVPQPLIEQLAVGGKLVLPVGRGFQIMTVLTKTEGGITTSETIPVRFVPMTGRARAR</sequence>
<gene>
    <name evidence="8" type="ORF">METZ01_LOCUS73185</name>
</gene>
<evidence type="ECO:0000256" key="6">
    <source>
        <dbReference type="ARBA" id="ARBA00022679"/>
    </source>
</evidence>
<dbReference type="PROSITE" id="PS51257">
    <property type="entry name" value="PROKAR_LIPOPROTEIN"/>
    <property type="match status" value="1"/>
</dbReference>
<dbReference type="GO" id="GO:0032259">
    <property type="term" value="P:methylation"/>
    <property type="evidence" value="ECO:0007669"/>
    <property type="project" value="UniProtKB-KW"/>
</dbReference>
<organism evidence="8">
    <name type="scientific">marine metagenome</name>
    <dbReference type="NCBI Taxonomy" id="408172"/>
    <lineage>
        <taxon>unclassified sequences</taxon>
        <taxon>metagenomes</taxon>
        <taxon>ecological metagenomes</taxon>
    </lineage>
</organism>
<dbReference type="SUPFAM" id="SSF53335">
    <property type="entry name" value="S-adenosyl-L-methionine-dependent methyltransferases"/>
    <property type="match status" value="1"/>
</dbReference>
<dbReference type="EC" id="2.1.1.77" evidence="3"/>
<dbReference type="PANTHER" id="PTHR11579:SF0">
    <property type="entry name" value="PROTEIN-L-ISOASPARTATE(D-ASPARTATE) O-METHYLTRANSFERASE"/>
    <property type="match status" value="1"/>
</dbReference>
<dbReference type="NCBIfam" id="TIGR00080">
    <property type="entry name" value="pimt"/>
    <property type="match status" value="1"/>
</dbReference>
<evidence type="ECO:0000256" key="4">
    <source>
        <dbReference type="ARBA" id="ARBA00022490"/>
    </source>
</evidence>
<dbReference type="GO" id="GO:0004719">
    <property type="term" value="F:protein-L-isoaspartate (D-aspartate) O-methyltransferase activity"/>
    <property type="evidence" value="ECO:0007669"/>
    <property type="project" value="UniProtKB-EC"/>
</dbReference>
<dbReference type="NCBIfam" id="NF001453">
    <property type="entry name" value="PRK00312.1"/>
    <property type="match status" value="1"/>
</dbReference>
<name>A0A381TY09_9ZZZZ</name>
<proteinExistence type="inferred from homology"/>
<evidence type="ECO:0000256" key="1">
    <source>
        <dbReference type="ARBA" id="ARBA00004496"/>
    </source>
</evidence>
<keyword evidence="4" id="KW-0963">Cytoplasm</keyword>
<protein>
    <recommendedName>
        <fullName evidence="3">protein-L-isoaspartate(D-aspartate) O-methyltransferase</fullName>
        <ecNumber evidence="3">2.1.1.77</ecNumber>
    </recommendedName>
</protein>
<dbReference type="Pfam" id="PF01135">
    <property type="entry name" value="PCMT"/>
    <property type="match status" value="1"/>
</dbReference>
<evidence type="ECO:0000256" key="5">
    <source>
        <dbReference type="ARBA" id="ARBA00022603"/>
    </source>
</evidence>
<dbReference type="Gene3D" id="3.40.50.150">
    <property type="entry name" value="Vaccinia Virus protein VP39"/>
    <property type="match status" value="1"/>
</dbReference>
<dbReference type="AlphaFoldDB" id="A0A381TY09"/>
<dbReference type="CDD" id="cd02440">
    <property type="entry name" value="AdoMet_MTases"/>
    <property type="match status" value="1"/>
</dbReference>
<keyword evidence="7" id="KW-0949">S-adenosyl-L-methionine</keyword>
<dbReference type="EMBL" id="UINC01005285">
    <property type="protein sequence ID" value="SVA20331.1"/>
    <property type="molecule type" value="Genomic_DNA"/>
</dbReference>
<dbReference type="HAMAP" id="MF_00090">
    <property type="entry name" value="PIMT"/>
    <property type="match status" value="1"/>
</dbReference>
<accession>A0A381TY09</accession>
<dbReference type="FunFam" id="3.40.50.150:FF:000010">
    <property type="entry name" value="Protein-L-isoaspartate O-methyltransferase"/>
    <property type="match status" value="1"/>
</dbReference>
<dbReference type="PANTHER" id="PTHR11579">
    <property type="entry name" value="PROTEIN-L-ISOASPARTATE O-METHYLTRANSFERASE"/>
    <property type="match status" value="1"/>
</dbReference>
<comment type="similarity">
    <text evidence="2">Belongs to the methyltransferase superfamily. L-isoaspartyl/D-aspartyl protein methyltransferase family.</text>
</comment>
<dbReference type="PROSITE" id="PS01279">
    <property type="entry name" value="PCMT"/>
    <property type="match status" value="1"/>
</dbReference>
<keyword evidence="5" id="KW-0489">Methyltransferase</keyword>
<reference evidence="8" key="1">
    <citation type="submission" date="2018-05" db="EMBL/GenBank/DDBJ databases">
        <authorList>
            <person name="Lanie J.A."/>
            <person name="Ng W.-L."/>
            <person name="Kazmierczak K.M."/>
            <person name="Andrzejewski T.M."/>
            <person name="Davidsen T.M."/>
            <person name="Wayne K.J."/>
            <person name="Tettelin H."/>
            <person name="Glass J.I."/>
            <person name="Rusch D."/>
            <person name="Podicherti R."/>
            <person name="Tsui H.-C.T."/>
            <person name="Winkler M.E."/>
        </authorList>
    </citation>
    <scope>NUCLEOTIDE SEQUENCE</scope>
</reference>
<evidence type="ECO:0000256" key="2">
    <source>
        <dbReference type="ARBA" id="ARBA00005369"/>
    </source>
</evidence>
<evidence type="ECO:0000256" key="3">
    <source>
        <dbReference type="ARBA" id="ARBA00011890"/>
    </source>
</evidence>
<evidence type="ECO:0000313" key="8">
    <source>
        <dbReference type="EMBL" id="SVA20331.1"/>
    </source>
</evidence>
<evidence type="ECO:0000256" key="7">
    <source>
        <dbReference type="ARBA" id="ARBA00022691"/>
    </source>
</evidence>
<dbReference type="InterPro" id="IPR029063">
    <property type="entry name" value="SAM-dependent_MTases_sf"/>
</dbReference>